<gene>
    <name evidence="2" type="ORF">PP769_18350</name>
</gene>
<dbReference type="EMBL" id="CP116967">
    <property type="protein sequence ID" value="WNM57910.1"/>
    <property type="molecule type" value="Genomic_DNA"/>
</dbReference>
<feature type="region of interest" description="Disordered" evidence="1">
    <location>
        <begin position="50"/>
        <end position="79"/>
    </location>
</feature>
<organism evidence="2 3">
    <name type="scientific">Candidatus Nitrospira allomarina</name>
    <dbReference type="NCBI Taxonomy" id="3020900"/>
    <lineage>
        <taxon>Bacteria</taxon>
        <taxon>Pseudomonadati</taxon>
        <taxon>Nitrospirota</taxon>
        <taxon>Nitrospiria</taxon>
        <taxon>Nitrospirales</taxon>
        <taxon>Nitrospiraceae</taxon>
        <taxon>Nitrospira</taxon>
    </lineage>
</organism>
<sequence>MKEFLSTDFQDTFIMEKEFKMEHHPSLLHKDINQNETVVVFSEDEEGDCRVRPLKSTSPLGGQGKQEFDSDEEEYFYQL</sequence>
<evidence type="ECO:0000256" key="1">
    <source>
        <dbReference type="SAM" id="MobiDB-lite"/>
    </source>
</evidence>
<dbReference type="KEGG" id="nall:PP769_18350"/>
<evidence type="ECO:0000313" key="2">
    <source>
        <dbReference type="EMBL" id="WNM57910.1"/>
    </source>
</evidence>
<proteinExistence type="predicted"/>
<feature type="compositionally biased region" description="Acidic residues" evidence="1">
    <location>
        <begin position="69"/>
        <end position="79"/>
    </location>
</feature>
<dbReference type="Proteomes" id="UP001302719">
    <property type="component" value="Chromosome"/>
</dbReference>
<dbReference type="RefSeq" id="WP_312642985.1">
    <property type="nucleotide sequence ID" value="NZ_CP116967.1"/>
</dbReference>
<dbReference type="AlphaFoldDB" id="A0AA96GCZ3"/>
<reference evidence="2 3" key="1">
    <citation type="submission" date="2023-01" db="EMBL/GenBank/DDBJ databases">
        <title>Cultivation and genomic characterization of new, ubiquitous marine nitrite-oxidizing bacteria from the Nitrospirales.</title>
        <authorList>
            <person name="Mueller A.J."/>
            <person name="Daebeler A."/>
            <person name="Herbold C.W."/>
            <person name="Kirkegaard R.H."/>
            <person name="Daims H."/>
        </authorList>
    </citation>
    <scope>NUCLEOTIDE SEQUENCE [LARGE SCALE GENOMIC DNA]</scope>
    <source>
        <strain evidence="2 3">VA</strain>
    </source>
</reference>
<keyword evidence="3" id="KW-1185">Reference proteome</keyword>
<accession>A0AA96GCZ3</accession>
<name>A0AA96GCZ3_9BACT</name>
<evidence type="ECO:0000313" key="3">
    <source>
        <dbReference type="Proteomes" id="UP001302719"/>
    </source>
</evidence>
<protein>
    <submittedName>
        <fullName evidence="2">Uncharacterized protein</fullName>
    </submittedName>
</protein>